<proteinExistence type="predicted"/>
<reference evidence="2 3" key="1">
    <citation type="submission" date="2022-05" db="EMBL/GenBank/DDBJ databases">
        <authorList>
            <consortium name="Genoscope - CEA"/>
            <person name="William W."/>
        </authorList>
    </citation>
    <scope>NUCLEOTIDE SEQUENCE [LARGE SCALE GENOMIC DNA]</scope>
</reference>
<gene>
    <name evidence="2" type="ORF">PMEA_00011572</name>
</gene>
<sequence length="109" mass="11954">MASADEQATTTAASTADQSNAPHEPHTEEVTVPEQCRSRNQAEADKKAIDDLVCERDILNQVQESSFTILWTSSCLLRYESTWGIAIPPGSNVCPLQVPLLPLLPWTDC</sequence>
<keyword evidence="3" id="KW-1185">Reference proteome</keyword>
<dbReference type="EMBL" id="CALNXJ010000020">
    <property type="protein sequence ID" value="CAH3123892.1"/>
    <property type="molecule type" value="Genomic_DNA"/>
</dbReference>
<protein>
    <submittedName>
        <fullName evidence="2">Uncharacterized protein</fullName>
    </submittedName>
</protein>
<dbReference type="AlphaFoldDB" id="A0AAU9WSA1"/>
<feature type="compositionally biased region" description="Low complexity" evidence="1">
    <location>
        <begin position="1"/>
        <end position="21"/>
    </location>
</feature>
<evidence type="ECO:0000256" key="1">
    <source>
        <dbReference type="SAM" id="MobiDB-lite"/>
    </source>
</evidence>
<accession>A0AAU9WSA1</accession>
<dbReference type="Proteomes" id="UP001159428">
    <property type="component" value="Unassembled WGS sequence"/>
</dbReference>
<evidence type="ECO:0000313" key="2">
    <source>
        <dbReference type="EMBL" id="CAH3123892.1"/>
    </source>
</evidence>
<organism evidence="2 3">
    <name type="scientific">Pocillopora meandrina</name>
    <dbReference type="NCBI Taxonomy" id="46732"/>
    <lineage>
        <taxon>Eukaryota</taxon>
        <taxon>Metazoa</taxon>
        <taxon>Cnidaria</taxon>
        <taxon>Anthozoa</taxon>
        <taxon>Hexacorallia</taxon>
        <taxon>Scleractinia</taxon>
        <taxon>Astrocoeniina</taxon>
        <taxon>Pocilloporidae</taxon>
        <taxon>Pocillopora</taxon>
    </lineage>
</organism>
<name>A0AAU9WSA1_9CNID</name>
<comment type="caution">
    <text evidence="2">The sequence shown here is derived from an EMBL/GenBank/DDBJ whole genome shotgun (WGS) entry which is preliminary data.</text>
</comment>
<feature type="region of interest" description="Disordered" evidence="1">
    <location>
        <begin position="1"/>
        <end position="43"/>
    </location>
</feature>
<evidence type="ECO:0000313" key="3">
    <source>
        <dbReference type="Proteomes" id="UP001159428"/>
    </source>
</evidence>